<dbReference type="InterPro" id="IPR000718">
    <property type="entry name" value="Peptidase_M13"/>
</dbReference>
<dbReference type="PROSITE" id="PS51885">
    <property type="entry name" value="NEPRILYSIN"/>
    <property type="match status" value="1"/>
</dbReference>
<evidence type="ECO:0000313" key="3">
    <source>
        <dbReference type="Proteomes" id="UP000282087"/>
    </source>
</evidence>
<proteinExistence type="predicted"/>
<dbReference type="Proteomes" id="UP000282087">
    <property type="component" value="Unassembled WGS sequence"/>
</dbReference>
<comment type="caution">
    <text evidence="2">The sequence shown here is derived from an EMBL/GenBank/DDBJ whole genome shotgun (WGS) entry which is preliminary data.</text>
</comment>
<dbReference type="InterPro" id="IPR018497">
    <property type="entry name" value="Peptidase_M13_C"/>
</dbReference>
<keyword evidence="3" id="KW-1185">Reference proteome</keyword>
<evidence type="ECO:0000313" key="2">
    <source>
        <dbReference type="EMBL" id="RMX68192.1"/>
    </source>
</evidence>
<dbReference type="GO" id="GO:0006508">
    <property type="term" value="P:proteolysis"/>
    <property type="evidence" value="ECO:0007669"/>
    <property type="project" value="InterPro"/>
</dbReference>
<dbReference type="Pfam" id="PF01431">
    <property type="entry name" value="Peptidase_M13"/>
    <property type="match status" value="1"/>
</dbReference>
<accession>A0A3M6VPG2</accession>
<name>A0A3M6VPG2_9STRA</name>
<dbReference type="VEuPathDB" id="FungiDB:DD237_001816"/>
<organism evidence="2 3">
    <name type="scientific">Peronospora effusa</name>
    <dbReference type="NCBI Taxonomy" id="542832"/>
    <lineage>
        <taxon>Eukaryota</taxon>
        <taxon>Sar</taxon>
        <taxon>Stramenopiles</taxon>
        <taxon>Oomycota</taxon>
        <taxon>Peronosporomycetes</taxon>
        <taxon>Peronosporales</taxon>
        <taxon>Peronosporaceae</taxon>
        <taxon>Peronospora</taxon>
    </lineage>
</organism>
<dbReference type="GO" id="GO:0004222">
    <property type="term" value="F:metalloendopeptidase activity"/>
    <property type="evidence" value="ECO:0007669"/>
    <property type="project" value="InterPro"/>
</dbReference>
<dbReference type="AlphaFoldDB" id="A0A3M6VPG2"/>
<gene>
    <name evidence="2" type="ORF">DD238_007139</name>
</gene>
<dbReference type="InterPro" id="IPR024079">
    <property type="entry name" value="MetalloPept_cat_dom_sf"/>
</dbReference>
<dbReference type="STRING" id="542832.A0A3M6VPG2"/>
<dbReference type="EMBL" id="QLLG01000096">
    <property type="protein sequence ID" value="RMX68192.1"/>
    <property type="molecule type" value="Genomic_DNA"/>
</dbReference>
<protein>
    <recommendedName>
        <fullName evidence="1">Peptidase M13 C-terminal domain-containing protein</fullName>
    </recommendedName>
</protein>
<dbReference type="SUPFAM" id="SSF55486">
    <property type="entry name" value="Metalloproteases ('zincins'), catalytic domain"/>
    <property type="match status" value="1"/>
</dbReference>
<evidence type="ECO:0000259" key="1">
    <source>
        <dbReference type="Pfam" id="PF01431"/>
    </source>
</evidence>
<reference evidence="2 3" key="1">
    <citation type="submission" date="2018-06" db="EMBL/GenBank/DDBJ databases">
        <title>Comparative genomics of downy mildews reveals potential adaptations to biotrophy.</title>
        <authorList>
            <person name="Fletcher K."/>
            <person name="Klosterman S.J."/>
            <person name="Derevnina L."/>
            <person name="Martin F."/>
            <person name="Koike S."/>
            <person name="Reyes Chin-Wo S."/>
            <person name="Mou B."/>
            <person name="Michelmore R."/>
        </authorList>
    </citation>
    <scope>NUCLEOTIDE SEQUENCE [LARGE SCALE GENOMIC DNA]</scope>
    <source>
        <strain evidence="2 3">R14</strain>
    </source>
</reference>
<feature type="domain" description="Peptidase M13 C-terminal" evidence="1">
    <location>
        <begin position="11"/>
        <end position="59"/>
    </location>
</feature>
<sequence length="59" mass="6583">MPWDCNVSKDPTTNPARNLASIGCIIGHKLTRGIDNSGRYYAGDGILRNWWSNDTANKF</sequence>
<dbReference type="Gene3D" id="3.40.390.10">
    <property type="entry name" value="Collagenase (Catalytic Domain)"/>
    <property type="match status" value="1"/>
</dbReference>